<dbReference type="EMBL" id="CP053418">
    <property type="protein sequence ID" value="QJW85589.1"/>
    <property type="molecule type" value="Genomic_DNA"/>
</dbReference>
<reference evidence="2 3" key="1">
    <citation type="submission" date="2020-05" db="EMBL/GenBank/DDBJ databases">
        <title>Ramlibacter rhizophilus sp. nov., isolated from rhizosphere soil of national flower Mugunghwa from South Korea.</title>
        <authorList>
            <person name="Zheng-Fei Y."/>
            <person name="Huan T."/>
        </authorList>
    </citation>
    <scope>NUCLEOTIDE SEQUENCE [LARGE SCALE GENOMIC DNA]</scope>
    <source>
        <strain evidence="2 3">H242</strain>
    </source>
</reference>
<feature type="region of interest" description="Disordered" evidence="1">
    <location>
        <begin position="1"/>
        <end position="25"/>
    </location>
</feature>
<evidence type="ECO:0000313" key="2">
    <source>
        <dbReference type="EMBL" id="QJW85589.1"/>
    </source>
</evidence>
<proteinExistence type="predicted"/>
<organism evidence="2 3">
    <name type="scientific">Ramlibacter terrae</name>
    <dbReference type="NCBI Taxonomy" id="2732511"/>
    <lineage>
        <taxon>Bacteria</taxon>
        <taxon>Pseudomonadati</taxon>
        <taxon>Pseudomonadota</taxon>
        <taxon>Betaproteobacteria</taxon>
        <taxon>Burkholderiales</taxon>
        <taxon>Comamonadaceae</taxon>
        <taxon>Ramlibacter</taxon>
    </lineage>
</organism>
<protein>
    <submittedName>
        <fullName evidence="2">Uncharacterized protein</fullName>
    </submittedName>
</protein>
<evidence type="ECO:0000313" key="3">
    <source>
        <dbReference type="Proteomes" id="UP000500826"/>
    </source>
</evidence>
<accession>A0ABX6P601</accession>
<reference evidence="2 3" key="2">
    <citation type="submission" date="2020-05" db="EMBL/GenBank/DDBJ databases">
        <authorList>
            <person name="Khan S.A."/>
            <person name="Jeon C.O."/>
            <person name="Chun B.H."/>
        </authorList>
    </citation>
    <scope>NUCLEOTIDE SEQUENCE [LARGE SCALE GENOMIC DNA]</scope>
    <source>
        <strain evidence="2 3">H242</strain>
    </source>
</reference>
<gene>
    <name evidence="2" type="ORF">HK414_26885</name>
</gene>
<name>A0ABX6P601_9BURK</name>
<evidence type="ECO:0000256" key="1">
    <source>
        <dbReference type="SAM" id="MobiDB-lite"/>
    </source>
</evidence>
<keyword evidence="3" id="KW-1185">Reference proteome</keyword>
<dbReference type="Proteomes" id="UP000500826">
    <property type="component" value="Chromosome"/>
</dbReference>
<sequence>MQVRDEAGAGLPGVAQGGSAPVERGLGDAWLKAGIELREADQTRRGSTSSPR</sequence>